<gene>
    <name evidence="6" type="ORF">MMYC01_204268</name>
</gene>
<dbReference type="PANTHER" id="PTHR23501:SF49">
    <property type="entry name" value="MAJOR FACILITATOR SUPERFAMILY (MFS) PROFILE DOMAIN-CONTAINING PROTEIN"/>
    <property type="match status" value="1"/>
</dbReference>
<reference evidence="6 7" key="1">
    <citation type="journal article" date="2016" name="Genome Announc.">
        <title>Genome Sequence of Madurella mycetomatis mm55, Isolated from a Human Mycetoma Case in Sudan.</title>
        <authorList>
            <person name="Smit S."/>
            <person name="Derks M.F."/>
            <person name="Bervoets S."/>
            <person name="Fahal A."/>
            <person name="van Leeuwen W."/>
            <person name="van Belkum A."/>
            <person name="van de Sande W.W."/>
        </authorList>
    </citation>
    <scope>NUCLEOTIDE SEQUENCE [LARGE SCALE GENOMIC DNA]</scope>
    <source>
        <strain evidence="7">mm55</strain>
    </source>
</reference>
<evidence type="ECO:0000256" key="4">
    <source>
        <dbReference type="ARBA" id="ARBA00023136"/>
    </source>
</evidence>
<comment type="caution">
    <text evidence="6">The sequence shown here is derived from an EMBL/GenBank/DDBJ whole genome shotgun (WGS) entry which is preliminary data.</text>
</comment>
<dbReference type="GO" id="GO:0022857">
    <property type="term" value="F:transmembrane transporter activity"/>
    <property type="evidence" value="ECO:0007669"/>
    <property type="project" value="TreeGrafter"/>
</dbReference>
<evidence type="ECO:0000256" key="1">
    <source>
        <dbReference type="ARBA" id="ARBA00004141"/>
    </source>
</evidence>
<feature type="transmembrane region" description="Helical" evidence="5">
    <location>
        <begin position="66"/>
        <end position="83"/>
    </location>
</feature>
<feature type="transmembrane region" description="Helical" evidence="5">
    <location>
        <begin position="22"/>
        <end position="45"/>
    </location>
</feature>
<keyword evidence="3 5" id="KW-1133">Transmembrane helix</keyword>
<accession>A0A175W350</accession>
<evidence type="ECO:0000313" key="6">
    <source>
        <dbReference type="EMBL" id="KXX78157.1"/>
    </source>
</evidence>
<protein>
    <submittedName>
        <fullName evidence="6">HC-toxin efflux carrier TOXA</fullName>
    </submittedName>
</protein>
<evidence type="ECO:0000256" key="2">
    <source>
        <dbReference type="ARBA" id="ARBA00022692"/>
    </source>
</evidence>
<organism evidence="6 7">
    <name type="scientific">Madurella mycetomatis</name>
    <dbReference type="NCBI Taxonomy" id="100816"/>
    <lineage>
        <taxon>Eukaryota</taxon>
        <taxon>Fungi</taxon>
        <taxon>Dikarya</taxon>
        <taxon>Ascomycota</taxon>
        <taxon>Pezizomycotina</taxon>
        <taxon>Sordariomycetes</taxon>
        <taxon>Sordariomycetidae</taxon>
        <taxon>Sordariales</taxon>
        <taxon>Sordariales incertae sedis</taxon>
        <taxon>Madurella</taxon>
    </lineage>
</organism>
<evidence type="ECO:0000256" key="3">
    <source>
        <dbReference type="ARBA" id="ARBA00022989"/>
    </source>
</evidence>
<dbReference type="EMBL" id="LCTW02000131">
    <property type="protein sequence ID" value="KXX78157.1"/>
    <property type="molecule type" value="Genomic_DNA"/>
</dbReference>
<sequence>MAEGTAVGGRALSWAVSSDIVTWRWCFYINLPIGGATVAGMIPFFNFKKMANARRGFFERLIDLDLVGNVLIIGARIMLFIALRRTTQGTARSSAEFIGLLVGCGVVAIPSRL</sequence>
<name>A0A175W350_9PEZI</name>
<keyword evidence="4 5" id="KW-0472">Membrane</keyword>
<proteinExistence type="predicted"/>
<keyword evidence="2 5" id="KW-0812">Transmembrane</keyword>
<dbReference type="Proteomes" id="UP000078237">
    <property type="component" value="Unassembled WGS sequence"/>
</dbReference>
<dbReference type="GO" id="GO:0005886">
    <property type="term" value="C:plasma membrane"/>
    <property type="evidence" value="ECO:0007669"/>
    <property type="project" value="TreeGrafter"/>
</dbReference>
<dbReference type="VEuPathDB" id="FungiDB:MMYC01_204268"/>
<dbReference type="PANTHER" id="PTHR23501">
    <property type="entry name" value="MAJOR FACILITATOR SUPERFAMILY"/>
    <property type="match status" value="1"/>
</dbReference>
<dbReference type="AlphaFoldDB" id="A0A175W350"/>
<evidence type="ECO:0000256" key="5">
    <source>
        <dbReference type="SAM" id="Phobius"/>
    </source>
</evidence>
<keyword evidence="7" id="KW-1185">Reference proteome</keyword>
<evidence type="ECO:0000313" key="7">
    <source>
        <dbReference type="Proteomes" id="UP000078237"/>
    </source>
</evidence>
<dbReference type="OrthoDB" id="10021397at2759"/>
<comment type="subcellular location">
    <subcellularLocation>
        <location evidence="1">Membrane</location>
        <topology evidence="1">Multi-pass membrane protein</topology>
    </subcellularLocation>
</comment>